<dbReference type="GO" id="GO:0016757">
    <property type="term" value="F:glycosyltransferase activity"/>
    <property type="evidence" value="ECO:0007669"/>
    <property type="project" value="UniProtKB-ARBA"/>
</dbReference>
<dbReference type="Pfam" id="PF13579">
    <property type="entry name" value="Glyco_trans_4_4"/>
    <property type="match status" value="1"/>
</dbReference>
<dbReference type="Gene3D" id="3.40.50.2000">
    <property type="entry name" value="Glycogen Phosphorylase B"/>
    <property type="match status" value="2"/>
</dbReference>
<proteinExistence type="predicted"/>
<protein>
    <submittedName>
        <fullName evidence="2">Glycosyltransferase family 4 protein</fullName>
    </submittedName>
</protein>
<name>A0A5P2H3P0_9BURK</name>
<evidence type="ECO:0000313" key="3">
    <source>
        <dbReference type="Proteomes" id="UP000322822"/>
    </source>
</evidence>
<gene>
    <name evidence="2" type="ORF">FOB72_11505</name>
</gene>
<dbReference type="EMBL" id="CP044065">
    <property type="protein sequence ID" value="QET02602.1"/>
    <property type="molecule type" value="Genomic_DNA"/>
</dbReference>
<dbReference type="Pfam" id="PF13692">
    <property type="entry name" value="Glyco_trans_1_4"/>
    <property type="match status" value="1"/>
</dbReference>
<dbReference type="InterPro" id="IPR028098">
    <property type="entry name" value="Glyco_trans_4-like_N"/>
</dbReference>
<keyword evidence="2" id="KW-0808">Transferase</keyword>
<dbReference type="Proteomes" id="UP000322822">
    <property type="component" value="Chromosome 1"/>
</dbReference>
<dbReference type="SUPFAM" id="SSF53756">
    <property type="entry name" value="UDP-Glycosyltransferase/glycogen phosphorylase"/>
    <property type="match status" value="1"/>
</dbReference>
<sequence>MKVLVVSQHYWPESFRINEVVESLQEAGCEVTVLSGQPNYPRGEVFPGYRATGWGVERHPAGYDIYRVPLMPRGPGGALRLVGNYLSFVMNGALFGAWQLRRKRFDVIFVYAVSPILQAIPAIVLRSTCRAALVTWVQDLWPQSLEVTGFVRNKTALSMVEHVVRWIYRKNDLLLTQSEAFVPTVRALSGGTEVVYHPNPGERAMGRALAGPAALVLDPGFNVVFAGNLGTVQALETVLDAAEQLRRDSAIRFTLVGDGSRLKWLEDEIARRNLHNVSLPGRYAPDDMPQILAQADALLVSLVRSPIMEQTVPSKVQAYLAAGRPVIASMDGEGARVVQESGAGVACPAEDAAALAAAIHALKSASPDARQAMGDAGRAYYARHFEPAALANQLVARFRAAVRQRWKHMDSDSNSNRRES</sequence>
<organism evidence="2 3">
    <name type="scientific">Cupriavidus pauculus</name>
    <dbReference type="NCBI Taxonomy" id="82633"/>
    <lineage>
        <taxon>Bacteria</taxon>
        <taxon>Pseudomonadati</taxon>
        <taxon>Pseudomonadota</taxon>
        <taxon>Betaproteobacteria</taxon>
        <taxon>Burkholderiales</taxon>
        <taxon>Burkholderiaceae</taxon>
        <taxon>Cupriavidus</taxon>
    </lineage>
</organism>
<accession>A0A5P2H3P0</accession>
<dbReference type="OrthoDB" id="9787293at2"/>
<dbReference type="AlphaFoldDB" id="A0A5P2H3P0"/>
<reference evidence="2 3" key="1">
    <citation type="submission" date="2019-09" db="EMBL/GenBank/DDBJ databases">
        <title>FDA dAtabase for Regulatory Grade micrObial Sequences (FDA-ARGOS): Supporting development and validation of Infectious Disease Dx tests.</title>
        <authorList>
            <person name="Sciortino C."/>
            <person name="Tallon L."/>
            <person name="Sadzewicz L."/>
            <person name="Vavikolanu K."/>
            <person name="Mehta A."/>
            <person name="Aluvathingal J."/>
            <person name="Nadendla S."/>
            <person name="Nandy P."/>
            <person name="Geyer C."/>
            <person name="Yan Y."/>
            <person name="Sichtig H."/>
        </authorList>
    </citation>
    <scope>NUCLEOTIDE SEQUENCE [LARGE SCALE GENOMIC DNA]</scope>
    <source>
        <strain evidence="2 3">FDAARGOS_664</strain>
    </source>
</reference>
<dbReference type="RefSeq" id="WP_150372633.1">
    <property type="nucleotide sequence ID" value="NZ_CP044065.1"/>
</dbReference>
<dbReference type="PANTHER" id="PTHR12526">
    <property type="entry name" value="GLYCOSYLTRANSFERASE"/>
    <property type="match status" value="1"/>
</dbReference>
<evidence type="ECO:0000313" key="2">
    <source>
        <dbReference type="EMBL" id="QET02602.1"/>
    </source>
</evidence>
<dbReference type="CDD" id="cd03794">
    <property type="entry name" value="GT4_WbuB-like"/>
    <property type="match status" value="1"/>
</dbReference>
<feature type="domain" description="Glycosyltransferase subfamily 4-like N-terminal" evidence="1">
    <location>
        <begin position="16"/>
        <end position="199"/>
    </location>
</feature>
<evidence type="ECO:0000259" key="1">
    <source>
        <dbReference type="Pfam" id="PF13579"/>
    </source>
</evidence>